<feature type="domain" description="Beta-lactamase-related" evidence="2">
    <location>
        <begin position="14"/>
        <end position="317"/>
    </location>
</feature>
<dbReference type="InterPro" id="IPR012338">
    <property type="entry name" value="Beta-lactam/transpept-like"/>
</dbReference>
<proteinExistence type="predicted"/>
<feature type="region of interest" description="Disordered" evidence="1">
    <location>
        <begin position="336"/>
        <end position="360"/>
    </location>
</feature>
<organism evidence="3 4">
    <name type="scientific">Saccharothrix carnea</name>
    <dbReference type="NCBI Taxonomy" id="1280637"/>
    <lineage>
        <taxon>Bacteria</taxon>
        <taxon>Bacillati</taxon>
        <taxon>Actinomycetota</taxon>
        <taxon>Actinomycetes</taxon>
        <taxon>Pseudonocardiales</taxon>
        <taxon>Pseudonocardiaceae</taxon>
        <taxon>Saccharothrix</taxon>
    </lineage>
</organism>
<dbReference type="InterPro" id="IPR050491">
    <property type="entry name" value="AmpC-like"/>
</dbReference>
<dbReference type="Pfam" id="PF00144">
    <property type="entry name" value="Beta-lactamase"/>
    <property type="match status" value="1"/>
</dbReference>
<keyword evidence="4" id="KW-1185">Reference proteome</keyword>
<gene>
    <name evidence="3" type="ORF">B0I31_104118</name>
</gene>
<dbReference type="PANTHER" id="PTHR46825:SF7">
    <property type="entry name" value="D-ALANYL-D-ALANINE CARBOXYPEPTIDASE"/>
    <property type="match status" value="1"/>
</dbReference>
<evidence type="ECO:0000313" key="3">
    <source>
        <dbReference type="EMBL" id="PSL55827.1"/>
    </source>
</evidence>
<dbReference type="InterPro" id="IPR001466">
    <property type="entry name" value="Beta-lactam-related"/>
</dbReference>
<evidence type="ECO:0000313" key="4">
    <source>
        <dbReference type="Proteomes" id="UP000241118"/>
    </source>
</evidence>
<evidence type="ECO:0000259" key="2">
    <source>
        <dbReference type="Pfam" id="PF00144"/>
    </source>
</evidence>
<dbReference type="PANTHER" id="PTHR46825">
    <property type="entry name" value="D-ALANYL-D-ALANINE-CARBOXYPEPTIDASE/ENDOPEPTIDASE AMPH"/>
    <property type="match status" value="1"/>
</dbReference>
<feature type="compositionally biased region" description="Low complexity" evidence="1">
    <location>
        <begin position="347"/>
        <end position="360"/>
    </location>
</feature>
<dbReference type="AlphaFoldDB" id="A0A2P8IBJ8"/>
<evidence type="ECO:0000256" key="1">
    <source>
        <dbReference type="SAM" id="MobiDB-lite"/>
    </source>
</evidence>
<dbReference type="EMBL" id="PYAX01000004">
    <property type="protein sequence ID" value="PSL55827.1"/>
    <property type="molecule type" value="Genomic_DNA"/>
</dbReference>
<sequence length="360" mass="37695">MKDLVAHLPAAVPGATGVAVALRRSGRGLVLVGGTTGGRDPRPVTGRTRFELGSLTKTFTGLLLAEMADRGEVDPTDPVVRHLPPGAAPGLGREVTLERLATHTAGLPRLPPGLWRAALPHWLTNPYRDFGADDFDAALHRTRPGNPGRYHYSNFGVALLGRALAGAAGLSYGQLLAERVLGPLGLHDTDLSASAQVTGHLRGRPRPRWEIPGLPAAGGLRSSASDLLRYLTAHLPPPCPSPLGRACADVARPRASAGHHEVGLVWNVRHRSGRDLLFHSGGTRGCTAFAAFSPTTGTAFVALANAGPTVGSRFVQHAYEAAWELVEREAHPVEGPVATTTAPGQRPSSSVSCPSSAKPC</sequence>
<name>A0A2P8IBJ8_SACCR</name>
<reference evidence="3 4" key="1">
    <citation type="submission" date="2018-03" db="EMBL/GenBank/DDBJ databases">
        <title>Genomic Encyclopedia of Type Strains, Phase III (KMG-III): the genomes of soil and plant-associated and newly described type strains.</title>
        <authorList>
            <person name="Whitman W."/>
        </authorList>
    </citation>
    <scope>NUCLEOTIDE SEQUENCE [LARGE SCALE GENOMIC DNA]</scope>
    <source>
        <strain evidence="3 4">CGMCC 4.7097</strain>
    </source>
</reference>
<dbReference type="Gene3D" id="3.40.710.10">
    <property type="entry name" value="DD-peptidase/beta-lactamase superfamily"/>
    <property type="match status" value="1"/>
</dbReference>
<accession>A0A2P8IBJ8</accession>
<protein>
    <submittedName>
        <fullName evidence="3">CubicO group peptidase (Beta-lactamase class C family)</fullName>
    </submittedName>
</protein>
<dbReference type="Proteomes" id="UP000241118">
    <property type="component" value="Unassembled WGS sequence"/>
</dbReference>
<dbReference type="SUPFAM" id="SSF56601">
    <property type="entry name" value="beta-lactamase/transpeptidase-like"/>
    <property type="match status" value="1"/>
</dbReference>
<comment type="caution">
    <text evidence="3">The sequence shown here is derived from an EMBL/GenBank/DDBJ whole genome shotgun (WGS) entry which is preliminary data.</text>
</comment>